<evidence type="ECO:0000256" key="1">
    <source>
        <dbReference type="ARBA" id="ARBA00004430"/>
    </source>
</evidence>
<dbReference type="GO" id="GO:0030286">
    <property type="term" value="C:dynein complex"/>
    <property type="evidence" value="ECO:0007669"/>
    <property type="project" value="UniProtKB-KW"/>
</dbReference>
<keyword evidence="8" id="KW-0969">Cilium</keyword>
<dbReference type="GO" id="GO:0045505">
    <property type="term" value="F:dynein intermediate chain binding"/>
    <property type="evidence" value="ECO:0007669"/>
    <property type="project" value="InterPro"/>
</dbReference>
<evidence type="ECO:0000259" key="12">
    <source>
        <dbReference type="Pfam" id="PF12780"/>
    </source>
</evidence>
<evidence type="ECO:0000256" key="2">
    <source>
        <dbReference type="ARBA" id="ARBA00022490"/>
    </source>
</evidence>
<reference evidence="13 14" key="1">
    <citation type="submission" date="2020-04" db="EMBL/GenBank/DDBJ databases">
        <title>Perkinsus olseni comparative genomics.</title>
        <authorList>
            <person name="Bogema D.R."/>
        </authorList>
    </citation>
    <scope>NUCLEOTIDE SEQUENCE [LARGE SCALE GENOMIC DNA]</scope>
    <source>
        <strain evidence="13">ATCC PRA-205</strain>
    </source>
</reference>
<dbReference type="GO" id="GO:0005874">
    <property type="term" value="C:microtubule"/>
    <property type="evidence" value="ECO:0007669"/>
    <property type="project" value="UniProtKB-KW"/>
</dbReference>
<dbReference type="FunFam" id="3.40.50.300:FF:002141">
    <property type="entry name" value="Dynein heavy chain"/>
    <property type="match status" value="1"/>
</dbReference>
<evidence type="ECO:0000256" key="3">
    <source>
        <dbReference type="ARBA" id="ARBA00022701"/>
    </source>
</evidence>
<comment type="subcellular location">
    <subcellularLocation>
        <location evidence="1">Cytoplasm</location>
        <location evidence="1">Cytoskeleton</location>
        <location evidence="1">Cilium axoneme</location>
    </subcellularLocation>
</comment>
<evidence type="ECO:0000256" key="8">
    <source>
        <dbReference type="ARBA" id="ARBA00023069"/>
    </source>
</evidence>
<keyword evidence="2" id="KW-0963">Cytoplasm</keyword>
<evidence type="ECO:0000256" key="9">
    <source>
        <dbReference type="ARBA" id="ARBA00023175"/>
    </source>
</evidence>
<dbReference type="GO" id="GO:0005930">
    <property type="term" value="C:axoneme"/>
    <property type="evidence" value="ECO:0007669"/>
    <property type="project" value="UniProtKB-SubCell"/>
</dbReference>
<evidence type="ECO:0000256" key="5">
    <source>
        <dbReference type="ARBA" id="ARBA00022840"/>
    </source>
</evidence>
<name>A0A7J6T045_PEROL</name>
<dbReference type="PANTHER" id="PTHR22878:SF69">
    <property type="entry name" value="DYNEIN HEAVY CHAIN"/>
    <property type="match status" value="1"/>
</dbReference>
<dbReference type="Proteomes" id="UP000574390">
    <property type="component" value="Unassembled WGS sequence"/>
</dbReference>
<evidence type="ECO:0000256" key="6">
    <source>
        <dbReference type="ARBA" id="ARBA00023017"/>
    </source>
</evidence>
<dbReference type="GO" id="GO:0007018">
    <property type="term" value="P:microtubule-based movement"/>
    <property type="evidence" value="ECO:0007669"/>
    <property type="project" value="InterPro"/>
</dbReference>
<evidence type="ECO:0000256" key="11">
    <source>
        <dbReference type="ARBA" id="ARBA00023273"/>
    </source>
</evidence>
<evidence type="ECO:0000256" key="10">
    <source>
        <dbReference type="ARBA" id="ARBA00023212"/>
    </source>
</evidence>
<keyword evidence="10" id="KW-0206">Cytoskeleton</keyword>
<sequence length="316" mass="34884">ITRIISAPSGHALLVGVGGSGRQSLSRLSAFIGQCTTVMIVISGKYSMNNLRTDLQAMYTKAGIKDEGVMFLFTDGQITNEKFLVFINDLLASGDIADLYASEDKDVIRNGVRSACKGAGIPDTPENLWSFFLSRIRKNLHMSICFSPVGDAMRSRARKFPALVNCTVIDWFQPWPKDALRSVGEKFLAEVEQLGPADGALRAGVVDFLPFSFEAVGHQSEKFIEVERRFAYTTPKSFLELIKLYTSMLGKKLLALEDKQYRLSNGLDKLKETAEQVAGLEEVLKEKAVVVEQKAKEADAFAEEVGREKTKVNAEA</sequence>
<dbReference type="InterPro" id="IPR026983">
    <property type="entry name" value="DHC"/>
</dbReference>
<evidence type="ECO:0000313" key="14">
    <source>
        <dbReference type="Proteomes" id="UP000574390"/>
    </source>
</evidence>
<dbReference type="GO" id="GO:0051959">
    <property type="term" value="F:dynein light intermediate chain binding"/>
    <property type="evidence" value="ECO:0007669"/>
    <property type="project" value="InterPro"/>
</dbReference>
<keyword evidence="7" id="KW-0175">Coiled coil</keyword>
<dbReference type="AlphaFoldDB" id="A0A7J6T045"/>
<evidence type="ECO:0000256" key="7">
    <source>
        <dbReference type="ARBA" id="ARBA00023054"/>
    </source>
</evidence>
<organism evidence="13 14">
    <name type="scientific">Perkinsus olseni</name>
    <name type="common">Perkinsus atlanticus</name>
    <dbReference type="NCBI Taxonomy" id="32597"/>
    <lineage>
        <taxon>Eukaryota</taxon>
        <taxon>Sar</taxon>
        <taxon>Alveolata</taxon>
        <taxon>Perkinsozoa</taxon>
        <taxon>Perkinsea</taxon>
        <taxon>Perkinsida</taxon>
        <taxon>Perkinsidae</taxon>
        <taxon>Perkinsus</taxon>
    </lineage>
</organism>
<dbReference type="SUPFAM" id="SSF52540">
    <property type="entry name" value="P-loop containing nucleoside triphosphate hydrolases"/>
    <property type="match status" value="1"/>
</dbReference>
<dbReference type="Gene3D" id="3.40.50.300">
    <property type="entry name" value="P-loop containing nucleotide triphosphate hydrolases"/>
    <property type="match status" value="1"/>
</dbReference>
<evidence type="ECO:0000313" key="13">
    <source>
        <dbReference type="EMBL" id="KAF4737796.1"/>
    </source>
</evidence>
<dbReference type="Gene3D" id="1.10.287.2610">
    <property type="match status" value="1"/>
</dbReference>
<feature type="non-terminal residue" evidence="13">
    <location>
        <position position="1"/>
    </location>
</feature>
<protein>
    <recommendedName>
        <fullName evidence="12">Dynein heavy chain AAA module D4 domain-containing protein</fullName>
    </recommendedName>
</protein>
<dbReference type="InterPro" id="IPR024317">
    <property type="entry name" value="Dynein_heavy_chain_D4_dom"/>
</dbReference>
<keyword evidence="9" id="KW-0505">Motor protein</keyword>
<evidence type="ECO:0000256" key="4">
    <source>
        <dbReference type="ARBA" id="ARBA00022741"/>
    </source>
</evidence>
<dbReference type="EMBL" id="JABANM010011383">
    <property type="protein sequence ID" value="KAF4737796.1"/>
    <property type="molecule type" value="Genomic_DNA"/>
</dbReference>
<dbReference type="Pfam" id="PF12780">
    <property type="entry name" value="AAA_8"/>
    <property type="match status" value="1"/>
</dbReference>
<proteinExistence type="predicted"/>
<feature type="non-terminal residue" evidence="13">
    <location>
        <position position="316"/>
    </location>
</feature>
<gene>
    <name evidence="13" type="ORF">FOZ62_008696</name>
</gene>
<dbReference type="PANTHER" id="PTHR22878">
    <property type="entry name" value="DYNEIN HEAVY CHAIN 6, AXONEMAL-LIKE-RELATED"/>
    <property type="match status" value="1"/>
</dbReference>
<accession>A0A7J6T045</accession>
<keyword evidence="3" id="KW-0493">Microtubule</keyword>
<keyword evidence="6" id="KW-0243">Dynein</keyword>
<feature type="domain" description="Dynein heavy chain AAA module D4" evidence="12">
    <location>
        <begin position="1"/>
        <end position="248"/>
    </location>
</feature>
<dbReference type="GO" id="GO:0005524">
    <property type="term" value="F:ATP binding"/>
    <property type="evidence" value="ECO:0007669"/>
    <property type="project" value="UniProtKB-KW"/>
</dbReference>
<keyword evidence="5" id="KW-0067">ATP-binding</keyword>
<dbReference type="InterPro" id="IPR027417">
    <property type="entry name" value="P-loop_NTPase"/>
</dbReference>
<keyword evidence="11" id="KW-0966">Cell projection</keyword>
<comment type="caution">
    <text evidence="13">The sequence shown here is derived from an EMBL/GenBank/DDBJ whole genome shotgun (WGS) entry which is preliminary data.</text>
</comment>
<keyword evidence="4" id="KW-0547">Nucleotide-binding</keyword>